<organism evidence="2 3">
    <name type="scientific">Hyunsoonleella jejuensis</name>
    <dbReference type="NCBI Taxonomy" id="419940"/>
    <lineage>
        <taxon>Bacteria</taxon>
        <taxon>Pseudomonadati</taxon>
        <taxon>Bacteroidota</taxon>
        <taxon>Flavobacteriia</taxon>
        <taxon>Flavobacteriales</taxon>
        <taxon>Flavobacteriaceae</taxon>
    </lineage>
</organism>
<keyword evidence="3" id="KW-1185">Reference proteome</keyword>
<dbReference type="STRING" id="419940.SAMN05421824_2897"/>
<dbReference type="EMBL" id="FOFN01000005">
    <property type="protein sequence ID" value="SER05175.1"/>
    <property type="molecule type" value="Genomic_DNA"/>
</dbReference>
<proteinExistence type="predicted"/>
<feature type="transmembrane region" description="Helical" evidence="1">
    <location>
        <begin position="87"/>
        <end position="111"/>
    </location>
</feature>
<keyword evidence="1" id="KW-0472">Membrane</keyword>
<evidence type="ECO:0000256" key="1">
    <source>
        <dbReference type="SAM" id="Phobius"/>
    </source>
</evidence>
<evidence type="ECO:0008006" key="4">
    <source>
        <dbReference type="Google" id="ProtNLM"/>
    </source>
</evidence>
<evidence type="ECO:0000313" key="3">
    <source>
        <dbReference type="Proteomes" id="UP000198999"/>
    </source>
</evidence>
<reference evidence="2 3" key="1">
    <citation type="submission" date="2016-10" db="EMBL/GenBank/DDBJ databases">
        <authorList>
            <person name="de Groot N.N."/>
        </authorList>
    </citation>
    <scope>NUCLEOTIDE SEQUENCE [LARGE SCALE GENOMIC DNA]</scope>
    <source>
        <strain evidence="2 3">DSM 21035</strain>
    </source>
</reference>
<keyword evidence="1" id="KW-0812">Transmembrane</keyword>
<accession>A0A1H9L1Y6</accession>
<name>A0A1H9L1Y6_9FLAO</name>
<feature type="transmembrane region" description="Helical" evidence="1">
    <location>
        <begin position="117"/>
        <end position="139"/>
    </location>
</feature>
<keyword evidence="1" id="KW-1133">Transmembrane helix</keyword>
<dbReference type="RefSeq" id="WP_092580838.1">
    <property type="nucleotide sequence ID" value="NZ_FOFN01000005.1"/>
</dbReference>
<sequence>MPTKNDIVLRPRFKIELNESNDVVLKRFEDLKTSQKNFTITRIDNHVFIKYPKKDQHFWSPQLHLEIDEVNANTSLLHGLFGPNPTVWTMFMFLHFMVAGLFIAFGIWAYTNWSLKTGFIVQASLMVLMVIIWFVLYFAGRIGRDSSKKEMMQLHDIMQSILQQKKP</sequence>
<dbReference type="AlphaFoldDB" id="A0A1H9L1Y6"/>
<protein>
    <recommendedName>
        <fullName evidence="4">GTP-binding protein</fullName>
    </recommendedName>
</protein>
<evidence type="ECO:0000313" key="2">
    <source>
        <dbReference type="EMBL" id="SER05175.1"/>
    </source>
</evidence>
<dbReference type="OrthoDB" id="1451346at2"/>
<gene>
    <name evidence="2" type="ORF">SAMN05421824_2897</name>
</gene>
<dbReference type="Proteomes" id="UP000198999">
    <property type="component" value="Unassembled WGS sequence"/>
</dbReference>